<dbReference type="EC" id="3.1.-.-" evidence="8"/>
<organism evidence="11 13">
    <name type="scientific">Thermococcus thioreducens</name>
    <dbReference type="NCBI Taxonomy" id="277988"/>
    <lineage>
        <taxon>Archaea</taxon>
        <taxon>Methanobacteriati</taxon>
        <taxon>Methanobacteriota</taxon>
        <taxon>Thermococci</taxon>
        <taxon>Thermococcales</taxon>
        <taxon>Thermococcaceae</taxon>
        <taxon>Thermococcus</taxon>
    </lineage>
</organism>
<feature type="binding site" evidence="8">
    <location>
        <position position="89"/>
    </location>
    <ligand>
        <name>Mg(2+)</name>
        <dbReference type="ChEBI" id="CHEBI:18420"/>
    </ligand>
</feature>
<dbReference type="InterPro" id="IPR050556">
    <property type="entry name" value="Type_II_TA_system_RNase"/>
</dbReference>
<dbReference type="OrthoDB" id="38049at2157"/>
<dbReference type="InterPro" id="IPR002716">
    <property type="entry name" value="PIN_dom"/>
</dbReference>
<evidence type="ECO:0000256" key="2">
    <source>
        <dbReference type="ARBA" id="ARBA00022649"/>
    </source>
</evidence>
<feature type="binding site" evidence="8">
    <location>
        <position position="5"/>
    </location>
    <ligand>
        <name>Mg(2+)</name>
        <dbReference type="ChEBI" id="CHEBI:18420"/>
    </ligand>
</feature>
<accession>A0A0Q2XLL6</accession>
<dbReference type="PANTHER" id="PTHR33653:SF1">
    <property type="entry name" value="RIBONUCLEASE VAPC2"/>
    <property type="match status" value="1"/>
</dbReference>
<protein>
    <recommendedName>
        <fullName evidence="8">Ribonuclease VapC</fullName>
        <shortName evidence="8">RNase VapC</shortName>
        <ecNumber evidence="8">3.1.-.-</ecNumber>
    </recommendedName>
    <alternativeName>
        <fullName evidence="8">Putative toxin VapC</fullName>
    </alternativeName>
</protein>
<dbReference type="InterPro" id="IPR022907">
    <property type="entry name" value="VapC_family"/>
</dbReference>
<dbReference type="GeneID" id="33334430"/>
<keyword evidence="6 8" id="KW-0460">Magnesium</keyword>
<dbReference type="GO" id="GO:0090729">
    <property type="term" value="F:toxin activity"/>
    <property type="evidence" value="ECO:0007669"/>
    <property type="project" value="UniProtKB-KW"/>
</dbReference>
<dbReference type="PANTHER" id="PTHR33653">
    <property type="entry name" value="RIBONUCLEASE VAPC2"/>
    <property type="match status" value="1"/>
</dbReference>
<evidence type="ECO:0000259" key="9">
    <source>
        <dbReference type="Pfam" id="PF01850"/>
    </source>
</evidence>
<evidence type="ECO:0000256" key="1">
    <source>
        <dbReference type="ARBA" id="ARBA00001946"/>
    </source>
</evidence>
<keyword evidence="8" id="KW-0800">Toxin</keyword>
<dbReference type="Proteomes" id="UP000250136">
    <property type="component" value="Chromosome"/>
</dbReference>
<gene>
    <name evidence="8" type="primary">vapC</name>
    <name evidence="10" type="ORF">A3L14_08360</name>
    <name evidence="11" type="ORF">AMR53_07640</name>
    <name evidence="12" type="ORF">SAMN05216170_0273</name>
</gene>
<evidence type="ECO:0000313" key="14">
    <source>
        <dbReference type="Proteomes" id="UP000182125"/>
    </source>
</evidence>
<evidence type="ECO:0000256" key="8">
    <source>
        <dbReference type="HAMAP-Rule" id="MF_00265"/>
    </source>
</evidence>
<dbReference type="CDD" id="cd18741">
    <property type="entry name" value="PIN_VapC4-5_FitB-like"/>
    <property type="match status" value="1"/>
</dbReference>
<dbReference type="GO" id="GO:0000287">
    <property type="term" value="F:magnesium ion binding"/>
    <property type="evidence" value="ECO:0007669"/>
    <property type="project" value="UniProtKB-UniRule"/>
</dbReference>
<dbReference type="RefSeq" id="WP_055429690.1">
    <property type="nucleotide sequence ID" value="NZ_CP015105.1"/>
</dbReference>
<evidence type="ECO:0000256" key="7">
    <source>
        <dbReference type="ARBA" id="ARBA00038093"/>
    </source>
</evidence>
<dbReference type="Proteomes" id="UP000051862">
    <property type="component" value="Unassembled WGS sequence"/>
</dbReference>
<keyword evidence="2 8" id="KW-1277">Toxin-antitoxin system</keyword>
<keyword evidence="4 8" id="KW-0479">Metal-binding</keyword>
<feature type="domain" description="PIN" evidence="9">
    <location>
        <begin position="2"/>
        <end position="116"/>
    </location>
</feature>
<dbReference type="PATRIC" id="fig|277988.4.peg.1611"/>
<keyword evidence="3 8" id="KW-0540">Nuclease</keyword>
<comment type="function">
    <text evidence="8">Toxic component of a toxin-antitoxin (TA) system. An RNase.</text>
</comment>
<dbReference type="KEGG" id="ttd:A3L14_08360"/>
<dbReference type="EMBL" id="FOIW01000001">
    <property type="protein sequence ID" value="SEV83728.1"/>
    <property type="molecule type" value="Genomic_DNA"/>
</dbReference>
<dbReference type="EMBL" id="LIXN01000012">
    <property type="protein sequence ID" value="KQH82084.1"/>
    <property type="molecule type" value="Genomic_DNA"/>
</dbReference>
<dbReference type="HAMAP" id="MF_00265">
    <property type="entry name" value="VapC_Nob1"/>
    <property type="match status" value="1"/>
</dbReference>
<evidence type="ECO:0000313" key="15">
    <source>
        <dbReference type="Proteomes" id="UP000250136"/>
    </source>
</evidence>
<evidence type="ECO:0000256" key="5">
    <source>
        <dbReference type="ARBA" id="ARBA00022801"/>
    </source>
</evidence>
<dbReference type="GO" id="GO:0016787">
    <property type="term" value="F:hydrolase activity"/>
    <property type="evidence" value="ECO:0007669"/>
    <property type="project" value="UniProtKB-KW"/>
</dbReference>
<evidence type="ECO:0000313" key="12">
    <source>
        <dbReference type="EMBL" id="SEV83728.1"/>
    </source>
</evidence>
<reference evidence="11 13" key="1">
    <citation type="submission" date="2015-08" db="EMBL/GenBank/DDBJ databases">
        <title>Thermococcus thioreducens DSM 14981 genome sequencing.</title>
        <authorList>
            <person name="Hong S.-J."/>
            <person name="Kim M.-C."/>
            <person name="Shin J.-H."/>
        </authorList>
    </citation>
    <scope>NUCLEOTIDE SEQUENCE [LARGE SCALE GENOMIC DNA]</scope>
    <source>
        <strain evidence="11 13">DSM 14981</strain>
    </source>
</reference>
<dbReference type="EMBL" id="CP015105">
    <property type="protein sequence ID" value="ASJ12894.1"/>
    <property type="molecule type" value="Genomic_DNA"/>
</dbReference>
<evidence type="ECO:0000256" key="6">
    <source>
        <dbReference type="ARBA" id="ARBA00022842"/>
    </source>
</evidence>
<reference evidence="14" key="4">
    <citation type="submission" date="2016-10" db="EMBL/GenBank/DDBJ databases">
        <authorList>
            <person name="Varghese N."/>
            <person name="Submissions S."/>
        </authorList>
    </citation>
    <scope>NUCLEOTIDE SEQUENCE [LARGE SCALE GENOMIC DNA]</scope>
    <source>
        <strain evidence="14">OGL-20</strain>
    </source>
</reference>
<dbReference type="Gene3D" id="3.40.50.1010">
    <property type="entry name" value="5'-nuclease"/>
    <property type="match status" value="1"/>
</dbReference>
<dbReference type="Proteomes" id="UP000182125">
    <property type="component" value="Unassembled WGS sequence"/>
</dbReference>
<comment type="cofactor">
    <cofactor evidence="1 8">
        <name>Mg(2+)</name>
        <dbReference type="ChEBI" id="CHEBI:18420"/>
    </cofactor>
</comment>
<dbReference type="STRING" id="277988.SAMN05216170_0273"/>
<keyword evidence="15" id="KW-1185">Reference proteome</keyword>
<evidence type="ECO:0000313" key="13">
    <source>
        <dbReference type="Proteomes" id="UP000051862"/>
    </source>
</evidence>
<proteinExistence type="inferred from homology"/>
<comment type="similarity">
    <text evidence="7 8">Belongs to the PINc/VapC protein family.</text>
</comment>
<keyword evidence="5 8" id="KW-0378">Hydrolase</keyword>
<dbReference type="GO" id="GO:0004540">
    <property type="term" value="F:RNA nuclease activity"/>
    <property type="evidence" value="ECO:0007669"/>
    <property type="project" value="InterPro"/>
</dbReference>
<dbReference type="SUPFAM" id="SSF88723">
    <property type="entry name" value="PIN domain-like"/>
    <property type="match status" value="1"/>
</dbReference>
<dbReference type="Pfam" id="PF01850">
    <property type="entry name" value="PIN"/>
    <property type="match status" value="1"/>
</dbReference>
<evidence type="ECO:0000313" key="10">
    <source>
        <dbReference type="EMBL" id="ASJ12894.1"/>
    </source>
</evidence>
<evidence type="ECO:0000313" key="11">
    <source>
        <dbReference type="EMBL" id="KQH82084.1"/>
    </source>
</evidence>
<dbReference type="AlphaFoldDB" id="A0A0Q2XLL6"/>
<sequence>MYLVDTDVLIDVLRGVKEAKLYLTELAGEGLAVSVITISELFSGRDTKDPVKREKVLKLLRHFEVIPVDSEIAILAGEIRRDYGLHLGDAVISATAIVHGLTVVTGNIRHFERVEGLSILKPPYR</sequence>
<reference evidence="12" key="3">
    <citation type="submission" date="2016-10" db="EMBL/GenBank/DDBJ databases">
        <authorList>
            <person name="de Groot N.N."/>
        </authorList>
    </citation>
    <scope>NUCLEOTIDE SEQUENCE [LARGE SCALE GENOMIC DNA]</scope>
    <source>
        <strain evidence="12">OGL-20</strain>
    </source>
</reference>
<evidence type="ECO:0000256" key="3">
    <source>
        <dbReference type="ARBA" id="ARBA00022722"/>
    </source>
</evidence>
<evidence type="ECO:0000256" key="4">
    <source>
        <dbReference type="ARBA" id="ARBA00022723"/>
    </source>
</evidence>
<reference evidence="10 15" key="2">
    <citation type="submission" date="2016-04" db="EMBL/GenBank/DDBJ databases">
        <title>Complete genome sequence of Thermococcus thioreducens type strain OGL-20P.</title>
        <authorList>
            <person name="Oger P.M."/>
        </authorList>
    </citation>
    <scope>NUCLEOTIDE SEQUENCE [LARGE SCALE GENOMIC DNA]</scope>
    <source>
        <strain evidence="10 15">OGL-20P</strain>
    </source>
</reference>
<dbReference type="InterPro" id="IPR029060">
    <property type="entry name" value="PIN-like_dom_sf"/>
</dbReference>
<name>A0A0Q2XLL6_9EURY</name>